<dbReference type="SUPFAM" id="SSF46894">
    <property type="entry name" value="C-terminal effector domain of the bipartite response regulators"/>
    <property type="match status" value="1"/>
</dbReference>
<dbReference type="Proteomes" id="UP000320055">
    <property type="component" value="Unassembled WGS sequence"/>
</dbReference>
<dbReference type="GO" id="GO:0006352">
    <property type="term" value="P:DNA-templated transcription initiation"/>
    <property type="evidence" value="ECO:0007669"/>
    <property type="project" value="InterPro"/>
</dbReference>
<accession>A0A563W0T2</accession>
<gene>
    <name evidence="2" type="ORF">H1P_5820002</name>
</gene>
<evidence type="ECO:0000259" key="1">
    <source>
        <dbReference type="Pfam" id="PF08281"/>
    </source>
</evidence>
<keyword evidence="3" id="KW-1185">Reference proteome</keyword>
<dbReference type="RefSeq" id="WP_144875805.1">
    <property type="nucleotide sequence ID" value="NZ_LR214316.1"/>
</dbReference>
<dbReference type="Pfam" id="PF08281">
    <property type="entry name" value="Sigma70_r4_2"/>
    <property type="match status" value="1"/>
</dbReference>
<dbReference type="AlphaFoldDB" id="A0A563W0T2"/>
<dbReference type="EMBL" id="CAACVJ010000537">
    <property type="protein sequence ID" value="VEP17291.1"/>
    <property type="molecule type" value="Genomic_DNA"/>
</dbReference>
<reference evidence="2 3" key="1">
    <citation type="submission" date="2019-01" db="EMBL/GenBank/DDBJ databases">
        <authorList>
            <person name="Brito A."/>
        </authorList>
    </citation>
    <scope>NUCLEOTIDE SEQUENCE [LARGE SCALE GENOMIC DNA]</scope>
    <source>
        <strain evidence="2">1</strain>
    </source>
</reference>
<proteinExistence type="predicted"/>
<evidence type="ECO:0000313" key="2">
    <source>
        <dbReference type="EMBL" id="VEP17291.1"/>
    </source>
</evidence>
<dbReference type="InterPro" id="IPR036388">
    <property type="entry name" value="WH-like_DNA-bd_sf"/>
</dbReference>
<name>A0A563W0T2_9CYAN</name>
<dbReference type="Gene3D" id="1.10.10.10">
    <property type="entry name" value="Winged helix-like DNA-binding domain superfamily/Winged helix DNA-binding domain"/>
    <property type="match status" value="1"/>
</dbReference>
<dbReference type="InterPro" id="IPR016032">
    <property type="entry name" value="Sig_transdc_resp-reg_C-effctor"/>
</dbReference>
<evidence type="ECO:0000313" key="3">
    <source>
        <dbReference type="Proteomes" id="UP000320055"/>
    </source>
</evidence>
<feature type="domain" description="RNA polymerase sigma factor 70 region 4 type 2" evidence="1">
    <location>
        <begin position="22"/>
        <end position="52"/>
    </location>
</feature>
<dbReference type="InterPro" id="IPR013249">
    <property type="entry name" value="RNA_pol_sigma70_r4_t2"/>
</dbReference>
<dbReference type="GO" id="GO:0016987">
    <property type="term" value="F:sigma factor activity"/>
    <property type="evidence" value="ECO:0007669"/>
    <property type="project" value="InterPro"/>
</dbReference>
<dbReference type="GO" id="GO:0003677">
    <property type="term" value="F:DNA binding"/>
    <property type="evidence" value="ECO:0007669"/>
    <property type="project" value="InterPro"/>
</dbReference>
<organism evidence="2 3">
    <name type="scientific">Hyella patelloides LEGE 07179</name>
    <dbReference type="NCBI Taxonomy" id="945734"/>
    <lineage>
        <taxon>Bacteria</taxon>
        <taxon>Bacillati</taxon>
        <taxon>Cyanobacteriota</taxon>
        <taxon>Cyanophyceae</taxon>
        <taxon>Pleurocapsales</taxon>
        <taxon>Hyellaceae</taxon>
        <taxon>Hyella</taxon>
    </lineage>
</organism>
<sequence>MRLLSRTQNVATKYKYEKFPYLPPMEKEIIEMLIDGLTQTEIAEEMEVSKASILFG</sequence>
<protein>
    <recommendedName>
        <fullName evidence="1">RNA polymerase sigma factor 70 region 4 type 2 domain-containing protein</fullName>
    </recommendedName>
</protein>